<evidence type="ECO:0000313" key="2">
    <source>
        <dbReference type="EMBL" id="OJJ29588.1"/>
    </source>
</evidence>
<gene>
    <name evidence="2" type="ORF">ASPWEDRAFT_88119</name>
</gene>
<dbReference type="GeneID" id="63755429"/>
<dbReference type="RefSeq" id="XP_040683265.1">
    <property type="nucleotide sequence ID" value="XM_040839581.1"/>
</dbReference>
<protein>
    <recommendedName>
        <fullName evidence="1">DDE-1 domain-containing protein</fullName>
    </recommendedName>
</protein>
<dbReference type="Pfam" id="PF03184">
    <property type="entry name" value="DDE_1"/>
    <property type="match status" value="1"/>
</dbReference>
<dbReference type="InterPro" id="IPR004875">
    <property type="entry name" value="DDE_SF_endonuclease_dom"/>
</dbReference>
<accession>A0A1L9R3U3</accession>
<dbReference type="EMBL" id="KV878220">
    <property type="protein sequence ID" value="OJJ29588.1"/>
    <property type="molecule type" value="Genomic_DNA"/>
</dbReference>
<organism evidence="2 3">
    <name type="scientific">Aspergillus wentii DTO 134E9</name>
    <dbReference type="NCBI Taxonomy" id="1073089"/>
    <lineage>
        <taxon>Eukaryota</taxon>
        <taxon>Fungi</taxon>
        <taxon>Dikarya</taxon>
        <taxon>Ascomycota</taxon>
        <taxon>Pezizomycotina</taxon>
        <taxon>Eurotiomycetes</taxon>
        <taxon>Eurotiomycetidae</taxon>
        <taxon>Eurotiales</taxon>
        <taxon>Aspergillaceae</taxon>
        <taxon>Aspergillus</taxon>
        <taxon>Aspergillus subgen. Cremei</taxon>
    </lineage>
</organism>
<dbReference type="GO" id="GO:0003676">
    <property type="term" value="F:nucleic acid binding"/>
    <property type="evidence" value="ECO:0007669"/>
    <property type="project" value="InterPro"/>
</dbReference>
<feature type="non-terminal residue" evidence="2">
    <location>
        <position position="96"/>
    </location>
</feature>
<keyword evidence="3" id="KW-1185">Reference proteome</keyword>
<reference evidence="3" key="1">
    <citation type="journal article" date="2017" name="Genome Biol.">
        <title>Comparative genomics reveals high biological diversity and specific adaptations in the industrially and medically important fungal genus Aspergillus.</title>
        <authorList>
            <person name="de Vries R.P."/>
            <person name="Riley R."/>
            <person name="Wiebenga A."/>
            <person name="Aguilar-Osorio G."/>
            <person name="Amillis S."/>
            <person name="Uchima C.A."/>
            <person name="Anderluh G."/>
            <person name="Asadollahi M."/>
            <person name="Askin M."/>
            <person name="Barry K."/>
            <person name="Battaglia E."/>
            <person name="Bayram O."/>
            <person name="Benocci T."/>
            <person name="Braus-Stromeyer S.A."/>
            <person name="Caldana C."/>
            <person name="Canovas D."/>
            <person name="Cerqueira G.C."/>
            <person name="Chen F."/>
            <person name="Chen W."/>
            <person name="Choi C."/>
            <person name="Clum A."/>
            <person name="Dos Santos R.A."/>
            <person name="Damasio A.R."/>
            <person name="Diallinas G."/>
            <person name="Emri T."/>
            <person name="Fekete E."/>
            <person name="Flipphi M."/>
            <person name="Freyberg S."/>
            <person name="Gallo A."/>
            <person name="Gournas C."/>
            <person name="Habgood R."/>
            <person name="Hainaut M."/>
            <person name="Harispe M.L."/>
            <person name="Henrissat B."/>
            <person name="Hilden K.S."/>
            <person name="Hope R."/>
            <person name="Hossain A."/>
            <person name="Karabika E."/>
            <person name="Karaffa L."/>
            <person name="Karanyi Z."/>
            <person name="Krasevec N."/>
            <person name="Kuo A."/>
            <person name="Kusch H."/>
            <person name="LaButti K."/>
            <person name="Lagendijk E.L."/>
            <person name="Lapidus A."/>
            <person name="Levasseur A."/>
            <person name="Lindquist E."/>
            <person name="Lipzen A."/>
            <person name="Logrieco A.F."/>
            <person name="MacCabe A."/>
            <person name="Maekelae M.R."/>
            <person name="Malavazi I."/>
            <person name="Melin P."/>
            <person name="Meyer V."/>
            <person name="Mielnichuk N."/>
            <person name="Miskei M."/>
            <person name="Molnar A.P."/>
            <person name="Mule G."/>
            <person name="Ngan C.Y."/>
            <person name="Orejas M."/>
            <person name="Orosz E."/>
            <person name="Ouedraogo J.P."/>
            <person name="Overkamp K.M."/>
            <person name="Park H.-S."/>
            <person name="Perrone G."/>
            <person name="Piumi F."/>
            <person name="Punt P.J."/>
            <person name="Ram A.F."/>
            <person name="Ramon A."/>
            <person name="Rauscher S."/>
            <person name="Record E."/>
            <person name="Riano-Pachon D.M."/>
            <person name="Robert V."/>
            <person name="Roehrig J."/>
            <person name="Ruller R."/>
            <person name="Salamov A."/>
            <person name="Salih N.S."/>
            <person name="Samson R.A."/>
            <person name="Sandor E."/>
            <person name="Sanguinetti M."/>
            <person name="Schuetze T."/>
            <person name="Sepcic K."/>
            <person name="Shelest E."/>
            <person name="Sherlock G."/>
            <person name="Sophianopoulou V."/>
            <person name="Squina F.M."/>
            <person name="Sun H."/>
            <person name="Susca A."/>
            <person name="Todd R.B."/>
            <person name="Tsang A."/>
            <person name="Unkles S.E."/>
            <person name="van de Wiele N."/>
            <person name="van Rossen-Uffink D."/>
            <person name="Oliveira J.V."/>
            <person name="Vesth T.C."/>
            <person name="Visser J."/>
            <person name="Yu J.-H."/>
            <person name="Zhou M."/>
            <person name="Andersen M.R."/>
            <person name="Archer D.B."/>
            <person name="Baker S.E."/>
            <person name="Benoit I."/>
            <person name="Brakhage A.A."/>
            <person name="Braus G.H."/>
            <person name="Fischer R."/>
            <person name="Frisvad J.C."/>
            <person name="Goldman G.H."/>
            <person name="Houbraken J."/>
            <person name="Oakley B."/>
            <person name="Pocsi I."/>
            <person name="Scazzocchio C."/>
            <person name="Seiboth B."/>
            <person name="vanKuyk P.A."/>
            <person name="Wortman J."/>
            <person name="Dyer P.S."/>
            <person name="Grigoriev I.V."/>
        </authorList>
    </citation>
    <scope>NUCLEOTIDE SEQUENCE [LARGE SCALE GENOMIC DNA]</scope>
    <source>
        <strain evidence="3">DTO 134E9</strain>
    </source>
</reference>
<dbReference type="Proteomes" id="UP000184383">
    <property type="component" value="Unassembled WGS sequence"/>
</dbReference>
<proteinExistence type="predicted"/>
<sequence>FIPFYMPPHSSHKLQPLDVGCFALLKQLYGQQISDAIQNGVKFINKVNFLYHYQCVRHRAFSTANILSSFRVAGLIPYNPERVLLKLQIKPKTLTP</sequence>
<dbReference type="VEuPathDB" id="FungiDB:ASPWEDRAFT_88119"/>
<dbReference type="STRING" id="1073089.A0A1L9R3U3"/>
<dbReference type="AlphaFoldDB" id="A0A1L9R3U3"/>
<feature type="non-terminal residue" evidence="2">
    <location>
        <position position="1"/>
    </location>
</feature>
<feature type="domain" description="DDE-1" evidence="1">
    <location>
        <begin position="3"/>
        <end position="70"/>
    </location>
</feature>
<name>A0A1L9R3U3_ASPWE</name>
<dbReference type="OrthoDB" id="4510550at2759"/>
<evidence type="ECO:0000313" key="3">
    <source>
        <dbReference type="Proteomes" id="UP000184383"/>
    </source>
</evidence>
<evidence type="ECO:0000259" key="1">
    <source>
        <dbReference type="Pfam" id="PF03184"/>
    </source>
</evidence>